<evidence type="ECO:0000256" key="1">
    <source>
        <dbReference type="SAM" id="Phobius"/>
    </source>
</evidence>
<feature type="transmembrane region" description="Helical" evidence="1">
    <location>
        <begin position="25"/>
        <end position="49"/>
    </location>
</feature>
<keyword evidence="1" id="KW-1133">Transmembrane helix</keyword>
<proteinExistence type="predicted"/>
<evidence type="ECO:0000313" key="2">
    <source>
        <dbReference type="EMBL" id="CQH49316.1"/>
    </source>
</evidence>
<dbReference type="Proteomes" id="UP000066737">
    <property type="component" value="Chromosome I"/>
</dbReference>
<keyword evidence="1" id="KW-0812">Transmembrane</keyword>
<dbReference type="EMBL" id="LN831302">
    <property type="protein sequence ID" value="CQH49316.1"/>
    <property type="molecule type" value="Genomic_DNA"/>
</dbReference>
<feature type="transmembrane region" description="Helical" evidence="1">
    <location>
        <begin position="105"/>
        <end position="133"/>
    </location>
</feature>
<reference evidence="3" key="1">
    <citation type="journal article" date="2016" name="Environ. Microbiol.">
        <title>The complete genome of a viable archaeum isolated from 123-million-year-old rock salt.</title>
        <authorList>
            <person name="Jaakkola S.T."/>
            <person name="Pfeiffer F."/>
            <person name="Ravantti J.J."/>
            <person name="Guo Q."/>
            <person name="Liu Y."/>
            <person name="Chen X."/>
            <person name="Ma H."/>
            <person name="Yang C."/>
            <person name="Oksanen H.M."/>
            <person name="Bamford D.H."/>
        </authorList>
    </citation>
    <scope>NUCLEOTIDE SEQUENCE</scope>
    <source>
        <strain evidence="3">JI20-1</strain>
    </source>
</reference>
<keyword evidence="3" id="KW-1185">Reference proteome</keyword>
<evidence type="ECO:0000313" key="3">
    <source>
        <dbReference type="Proteomes" id="UP000066737"/>
    </source>
</evidence>
<organism evidence="2 3">
    <name type="scientific">Halobacterium hubeiense</name>
    <dbReference type="NCBI Taxonomy" id="1407499"/>
    <lineage>
        <taxon>Archaea</taxon>
        <taxon>Methanobacteriati</taxon>
        <taxon>Methanobacteriota</taxon>
        <taxon>Stenosarchaea group</taxon>
        <taxon>Halobacteria</taxon>
        <taxon>Halobacteriales</taxon>
        <taxon>Halobacteriaceae</taxon>
        <taxon>Halobacterium</taxon>
    </lineage>
</organism>
<dbReference type="KEGG" id="hhb:Hhub_1510"/>
<dbReference type="GeneID" id="26658195"/>
<protein>
    <submittedName>
        <fullName evidence="2">Uncharacterized protein</fullName>
    </submittedName>
</protein>
<sequence length="174" mass="17587">MQSPDLQTLQTAYRRYGPGTDRDDLAAGYAAATGAVLVAALYAASVWAIDAEVVDLGWTPYFATIEYHSAVDLATTGLLFAVPAAFLVGVAGWRIAPARSAFRGAVVGAVGAVAAYLVAFVPLAAGAVAAGGVANPFELAAVAVAAALVLTWWLAVPVGGLVGVVYAARRPTPA</sequence>
<dbReference type="RefSeq" id="WP_059055892.1">
    <property type="nucleotide sequence ID" value="NZ_CEML01000002.1"/>
</dbReference>
<gene>
    <name evidence="2" type="ORF">HHUB_1510</name>
</gene>
<dbReference type="OrthoDB" id="204732at2157"/>
<accession>A0A0U5ABF9</accession>
<feature type="transmembrane region" description="Helical" evidence="1">
    <location>
        <begin position="139"/>
        <end position="168"/>
    </location>
</feature>
<keyword evidence="1" id="KW-0472">Membrane</keyword>
<dbReference type="AlphaFoldDB" id="A0A0U5ABF9"/>
<feature type="transmembrane region" description="Helical" evidence="1">
    <location>
        <begin position="69"/>
        <end position="93"/>
    </location>
</feature>
<name>A0A0U5ABF9_9EURY</name>